<evidence type="ECO:0000256" key="1">
    <source>
        <dbReference type="SAM" id="MobiDB-lite"/>
    </source>
</evidence>
<sequence>MKSVGSIEGVGNSCWLQGPTAAVMLNSRQDGVSSCRSLTAWGIRENLAERQSTIARGLSRSPSAPPSGIGQPSRSRTIPKLCLQHLTQTACLGGYQVLSQRNFQNPLELRRIGKISTHQINTFCTKKCKLTVTHEPTVRRHVKAAL</sequence>
<feature type="region of interest" description="Disordered" evidence="1">
    <location>
        <begin position="52"/>
        <end position="75"/>
    </location>
</feature>
<organism evidence="2 3">
    <name type="scientific">Podarcis lilfordi</name>
    <name type="common">Lilford's wall lizard</name>
    <dbReference type="NCBI Taxonomy" id="74358"/>
    <lineage>
        <taxon>Eukaryota</taxon>
        <taxon>Metazoa</taxon>
        <taxon>Chordata</taxon>
        <taxon>Craniata</taxon>
        <taxon>Vertebrata</taxon>
        <taxon>Euteleostomi</taxon>
        <taxon>Lepidosauria</taxon>
        <taxon>Squamata</taxon>
        <taxon>Bifurcata</taxon>
        <taxon>Unidentata</taxon>
        <taxon>Episquamata</taxon>
        <taxon>Laterata</taxon>
        <taxon>Lacertibaenia</taxon>
        <taxon>Lacertidae</taxon>
        <taxon>Podarcis</taxon>
    </lineage>
</organism>
<evidence type="ECO:0000313" key="3">
    <source>
        <dbReference type="Proteomes" id="UP001178461"/>
    </source>
</evidence>
<accession>A0AA35JMT4</accession>
<evidence type="ECO:0000313" key="2">
    <source>
        <dbReference type="EMBL" id="CAI5761862.1"/>
    </source>
</evidence>
<proteinExistence type="predicted"/>
<reference evidence="2" key="1">
    <citation type="submission" date="2022-12" db="EMBL/GenBank/DDBJ databases">
        <authorList>
            <person name="Alioto T."/>
            <person name="Alioto T."/>
            <person name="Gomez Garrido J."/>
        </authorList>
    </citation>
    <scope>NUCLEOTIDE SEQUENCE</scope>
</reference>
<dbReference type="Proteomes" id="UP001178461">
    <property type="component" value="Chromosome 1"/>
</dbReference>
<dbReference type="AlphaFoldDB" id="A0AA35JMT4"/>
<gene>
    <name evidence="2" type="ORF">PODLI_1B020359</name>
</gene>
<keyword evidence="3" id="KW-1185">Reference proteome</keyword>
<protein>
    <submittedName>
        <fullName evidence="2">Uncharacterized protein</fullName>
    </submittedName>
</protein>
<name>A0AA35JMT4_9SAUR</name>
<dbReference type="EMBL" id="OX395126">
    <property type="protein sequence ID" value="CAI5761862.1"/>
    <property type="molecule type" value="Genomic_DNA"/>
</dbReference>